<reference evidence="1 2" key="1">
    <citation type="submission" date="2017-08" db="EMBL/GenBank/DDBJ databases">
        <title>Infants hospitalized years apart are colonized by the same room-sourced microbial strains.</title>
        <authorList>
            <person name="Brooks B."/>
            <person name="Olm M.R."/>
            <person name="Firek B.A."/>
            <person name="Baker R."/>
            <person name="Thomas B.C."/>
            <person name="Morowitz M.J."/>
            <person name="Banfield J.F."/>
        </authorList>
    </citation>
    <scope>NUCLEOTIDE SEQUENCE [LARGE SCALE GENOMIC DNA]</scope>
    <source>
        <strain evidence="1">S2_005_002_R2_29</strain>
    </source>
</reference>
<comment type="caution">
    <text evidence="1">The sequence shown here is derived from an EMBL/GenBank/DDBJ whole genome shotgun (WGS) entry which is preliminary data.</text>
</comment>
<sequence length="556" mass="60050">MIYWPALSLGEQPAQYDHSTPDPFSKFLDDPDVQFVHLIELESYDDALPMTVVGMPPIGMLSFGEFDFTTGGGITRVFLSDMGFTTKPNDTRPNEHFKALVNNPLQIDSSIMGSGEFGNGSISFGEVVIENGDGELDRLVSYEWPGRKITVKAGGADMAYADFQTVFSGAVEDFENDDEKITLTIRDNRIRTDQYLAAGTYKGTGGLDGGDSLAGQVKPLCFGRVFNAELRLVDSANLVYQIHDGPVLSVDIVRDSGIPLTYAGDVPDIASATPAGGTYVTQLSGGYVKLGTTPDGRVTADAHGDSQGGYVSTAGDIIKRIVMTRIGAMPFEAGEIDDGALARITAAAPGPMGIYFSDQAAVSDVIDEIVLPIGAYWNFDRLGLLSGGSVLAPSSASLQLTEDNIDEEGVSRLSTIPPAWRINVGYAPLGAVQGEDELAAGTPNDDREFLQSEYRFVTYEDSTIRTRNTKAQERTYLTRLANKSDAEALLSRLQTLFMRTRTIYSAPAHNMLYRASHGLTVRLTLPRYGLEEGKDFLVVGVSEDAETAKTTLTLWG</sequence>
<dbReference type="Proteomes" id="UP000249417">
    <property type="component" value="Unassembled WGS sequence"/>
</dbReference>
<gene>
    <name evidence="1" type="ORF">DI551_05665</name>
</gene>
<protein>
    <submittedName>
        <fullName evidence="1">Uncharacterized protein</fullName>
    </submittedName>
</protein>
<evidence type="ECO:0000313" key="1">
    <source>
        <dbReference type="EMBL" id="PZQ46166.1"/>
    </source>
</evidence>
<name>A0A2W5MY98_9BACT</name>
<dbReference type="AlphaFoldDB" id="A0A2W5MY98"/>
<organism evidence="1 2">
    <name type="scientific">Micavibrio aeruginosavorus</name>
    <dbReference type="NCBI Taxonomy" id="349221"/>
    <lineage>
        <taxon>Bacteria</taxon>
        <taxon>Pseudomonadati</taxon>
        <taxon>Bdellovibrionota</taxon>
        <taxon>Bdellovibrionia</taxon>
        <taxon>Bdellovibrionales</taxon>
        <taxon>Pseudobdellovibrionaceae</taxon>
        <taxon>Micavibrio</taxon>
    </lineage>
</organism>
<evidence type="ECO:0000313" key="2">
    <source>
        <dbReference type="Proteomes" id="UP000249417"/>
    </source>
</evidence>
<proteinExistence type="predicted"/>
<accession>A0A2W5MY98</accession>
<dbReference type="EMBL" id="QFQB01000031">
    <property type="protein sequence ID" value="PZQ46166.1"/>
    <property type="molecule type" value="Genomic_DNA"/>
</dbReference>